<dbReference type="PROSITE" id="PS50927">
    <property type="entry name" value="BULB_LECTIN"/>
    <property type="match status" value="2"/>
</dbReference>
<feature type="transmembrane region" description="Helical" evidence="2">
    <location>
        <begin position="1016"/>
        <end position="1043"/>
    </location>
</feature>
<accession>A0A4Y7JRP0</accession>
<evidence type="ECO:0000256" key="3">
    <source>
        <dbReference type="SAM" id="SignalP"/>
    </source>
</evidence>
<keyword evidence="6" id="KW-1185">Reference proteome</keyword>
<evidence type="ECO:0000313" key="5">
    <source>
        <dbReference type="EMBL" id="RZC63754.1"/>
    </source>
</evidence>
<keyword evidence="1 3" id="KW-0732">Signal</keyword>
<dbReference type="SUPFAM" id="SSF51110">
    <property type="entry name" value="alpha-D-mannose-specific plant lectins"/>
    <property type="match status" value="2"/>
</dbReference>
<organism evidence="5 6">
    <name type="scientific">Papaver somniferum</name>
    <name type="common">Opium poppy</name>
    <dbReference type="NCBI Taxonomy" id="3469"/>
    <lineage>
        <taxon>Eukaryota</taxon>
        <taxon>Viridiplantae</taxon>
        <taxon>Streptophyta</taxon>
        <taxon>Embryophyta</taxon>
        <taxon>Tracheophyta</taxon>
        <taxon>Spermatophyta</taxon>
        <taxon>Magnoliopsida</taxon>
        <taxon>Ranunculales</taxon>
        <taxon>Papaveraceae</taxon>
        <taxon>Papaveroideae</taxon>
        <taxon>Papaver</taxon>
    </lineage>
</organism>
<protein>
    <recommendedName>
        <fullName evidence="4">Bulb-type lectin domain-containing protein</fullName>
    </recommendedName>
</protein>
<dbReference type="Gramene" id="RZC63754">
    <property type="protein sequence ID" value="RZC63754"/>
    <property type="gene ID" value="C5167_025514"/>
</dbReference>
<keyword evidence="2" id="KW-1133">Transmembrane helix</keyword>
<evidence type="ECO:0000256" key="1">
    <source>
        <dbReference type="ARBA" id="ARBA00022729"/>
    </source>
</evidence>
<keyword evidence="2" id="KW-0472">Membrane</keyword>
<evidence type="ECO:0000256" key="2">
    <source>
        <dbReference type="SAM" id="Phobius"/>
    </source>
</evidence>
<dbReference type="PANTHER" id="PTHR47976">
    <property type="entry name" value="G-TYPE LECTIN S-RECEPTOR-LIKE SERINE/THREONINE-PROTEIN KINASE SD2-5"/>
    <property type="match status" value="1"/>
</dbReference>
<feature type="domain" description="Bulb-type lectin" evidence="4">
    <location>
        <begin position="591"/>
        <end position="710"/>
    </location>
</feature>
<gene>
    <name evidence="5" type="ORF">C5167_025514</name>
</gene>
<dbReference type="Gene3D" id="2.90.10.10">
    <property type="entry name" value="Bulb-type lectin domain"/>
    <property type="match status" value="4"/>
</dbReference>
<dbReference type="SMART" id="SM00108">
    <property type="entry name" value="B_lectin"/>
    <property type="match status" value="2"/>
</dbReference>
<reference evidence="5 6" key="1">
    <citation type="journal article" date="2018" name="Science">
        <title>The opium poppy genome and morphinan production.</title>
        <authorList>
            <person name="Guo L."/>
            <person name="Winzer T."/>
            <person name="Yang X."/>
            <person name="Li Y."/>
            <person name="Ning Z."/>
            <person name="He Z."/>
            <person name="Teodor R."/>
            <person name="Lu Y."/>
            <person name="Bowser T.A."/>
            <person name="Graham I.A."/>
            <person name="Ye K."/>
        </authorList>
    </citation>
    <scope>NUCLEOTIDE SEQUENCE [LARGE SCALE GENOMIC DNA]</scope>
    <source>
        <strain evidence="6">cv. HN1</strain>
        <tissue evidence="5">Leaves</tissue>
    </source>
</reference>
<feature type="signal peptide" evidence="3">
    <location>
        <begin position="1"/>
        <end position="25"/>
    </location>
</feature>
<dbReference type="FunFam" id="2.90.10.10:FF:000013">
    <property type="entry name" value="G-type lectin S-receptor-like serine/threonine-protein kinase LECRK1"/>
    <property type="match status" value="2"/>
</dbReference>
<dbReference type="AlphaFoldDB" id="A0A4Y7JRP0"/>
<dbReference type="Pfam" id="PF01453">
    <property type="entry name" value="B_lectin"/>
    <property type="match status" value="2"/>
</dbReference>
<feature type="transmembrane region" description="Helical" evidence="2">
    <location>
        <begin position="566"/>
        <end position="586"/>
    </location>
</feature>
<feature type="transmembrane region" description="Helical" evidence="2">
    <location>
        <begin position="456"/>
        <end position="481"/>
    </location>
</feature>
<dbReference type="InterPro" id="IPR036426">
    <property type="entry name" value="Bulb-type_lectin_dom_sf"/>
</dbReference>
<keyword evidence="2" id="KW-0812">Transmembrane</keyword>
<dbReference type="PANTHER" id="PTHR47976:SF15">
    <property type="entry name" value="G-TYPE LECTIN S-RECEPTOR-LIKE SERINE_THREONINE-PROTEIN KINASE RLK1"/>
    <property type="match status" value="1"/>
</dbReference>
<dbReference type="Pfam" id="PF08276">
    <property type="entry name" value="PAN_2"/>
    <property type="match status" value="1"/>
</dbReference>
<dbReference type="OMA" id="QDICMAT"/>
<sequence length="1157" mass="129919">MSSSVIHFLHFPFLLLILLPTISTAQNITLGSSLTSGVANTSWISPSGDFAFGFRPIEDNSSFLLAIWFDKIPDKTIVWFADGDLQIPEASKVELSTNGSFILTDPQGKVLWTAGEQVIGTTYASMLDDGNFVLAGGRNSSDYLWESFKNPIDTILPTQFINVSRGNFMLSSRVNDTAYSKGKFRLRMHQSGYFALYPVGFPSLTENNYEAYVNVTWSPGPNGSRFVFRESGEINIVSGNGNIDLTWYPTDISPDSGMYYRATLDFDGVFRQYSHPKTFINSTQSWSIERSIPENICLRINGRLGSGVCGYNSYCNIQGDRRPTCQCPPGYEFVDPNNIYGGCRPSLPLQKCQEEDTSNPEELFELKTLDNVEWPLSDYDELKSYNETECRSSCMNDCSCAVAVLLNGTCWKKKLPLPNGRLDTDVKRITLIKIRKDGITIEDPGRAEDRSTLVRVVSILLGSSVFFNFIFLASIFLVFFFMNKKLSKRKQTPRKLQDLVDDEDVIHDMVTFERLVMIAIWCIQDEPSLRPSMKKITLMLEGVVEVSVPPCPCQLSTYRQVMSTSLAHFLHLPFLVLILLPTISIAQNVTLGSSLTSGGIANSSWLSPSGGFAFGFRLTEDNSRFLLAIWFDKIPDKTVVWFADGDLQIPRGSKVELTTPDGKLILTDPQGKVLWTAGDQVTGTTYAAMLDNGNFVLARGRNSSDYLWESFMNPTDTILPTQFMNINRIDFKLSSRVNDTTYSKGKFRLRMHENGYFALYQVAFPSLTENDYEGYYNDSWSIGRNLNDSQFVFKESGDIYIATRNGSIQNLTWSPISPSSGLYYRATLDFDGVFTQYSYPKTSSGSIQSWAIERILPQNICLSVFSRFGSGVCGYSSYCDITANGRPTCLCPPGYELLDPNNRYGGCRPILILQGCQEKDTKNPEDLFEFKTLENVEWPLSDYDKLDSYNETECRRSCMNDCNCAVAVLLKGSCWKKRLPLPNGRLDTSVKRIALIKVRKDGGSQDTGPGKDRSTLVLILSLLLGSSVIFSFILLAAIFLVFFSMNKKLSKRNQNSSVLRSNLRSFTYQELEEATDGFKEELGRGKLQDLVDDEDVINNMVTFKRLVMIAIWCIQEEPSLRPSMKKVTQMLEGVVEVSVPPCPYQLSTYVGNNSKDD</sequence>
<proteinExistence type="predicted"/>
<evidence type="ECO:0000259" key="4">
    <source>
        <dbReference type="PROSITE" id="PS50927"/>
    </source>
</evidence>
<evidence type="ECO:0000313" key="6">
    <source>
        <dbReference type="Proteomes" id="UP000316621"/>
    </source>
</evidence>
<feature type="domain" description="Bulb-type lectin" evidence="4">
    <location>
        <begin position="19"/>
        <end position="147"/>
    </location>
</feature>
<dbReference type="Proteomes" id="UP000316621">
    <property type="component" value="Chromosome 5"/>
</dbReference>
<dbReference type="EMBL" id="CM010719">
    <property type="protein sequence ID" value="RZC63754.1"/>
    <property type="molecule type" value="Genomic_DNA"/>
</dbReference>
<dbReference type="InterPro" id="IPR001480">
    <property type="entry name" value="Bulb-type_lectin_dom"/>
</dbReference>
<dbReference type="InterPro" id="IPR051343">
    <property type="entry name" value="G-type_lectin_kinases/EP1-like"/>
</dbReference>
<name>A0A4Y7JRP0_PAPSO</name>
<dbReference type="InterPro" id="IPR003609">
    <property type="entry name" value="Pan_app"/>
</dbReference>
<feature type="chain" id="PRO_5021188448" description="Bulb-type lectin domain-containing protein" evidence="3">
    <location>
        <begin position="26"/>
        <end position="1157"/>
    </location>
</feature>